<dbReference type="Proteomes" id="UP000613840">
    <property type="component" value="Unassembled WGS sequence"/>
</dbReference>
<dbReference type="AlphaFoldDB" id="A0A917W1Q8"/>
<dbReference type="InterPro" id="IPR008554">
    <property type="entry name" value="Glutaredoxin-like"/>
</dbReference>
<reference evidence="1" key="1">
    <citation type="journal article" date="2014" name="Int. J. Syst. Evol. Microbiol.">
        <title>Complete genome sequence of Corynebacterium casei LMG S-19264T (=DSM 44701T), isolated from a smear-ripened cheese.</title>
        <authorList>
            <consortium name="US DOE Joint Genome Institute (JGI-PGF)"/>
            <person name="Walter F."/>
            <person name="Albersmeier A."/>
            <person name="Kalinowski J."/>
            <person name="Ruckert C."/>
        </authorList>
    </citation>
    <scope>NUCLEOTIDE SEQUENCE</scope>
    <source>
        <strain evidence="1">CGMCC 4.7306</strain>
    </source>
</reference>
<accession>A0A917W1Q8</accession>
<dbReference type="Pfam" id="PF05768">
    <property type="entry name" value="Glrx-like"/>
    <property type="match status" value="1"/>
</dbReference>
<dbReference type="EMBL" id="BMMZ01000003">
    <property type="protein sequence ID" value="GGL58875.1"/>
    <property type="molecule type" value="Genomic_DNA"/>
</dbReference>
<organism evidence="1 2">
    <name type="scientific">Microlunatus endophyticus</name>
    <dbReference type="NCBI Taxonomy" id="1716077"/>
    <lineage>
        <taxon>Bacteria</taxon>
        <taxon>Bacillati</taxon>
        <taxon>Actinomycetota</taxon>
        <taxon>Actinomycetes</taxon>
        <taxon>Propionibacteriales</taxon>
        <taxon>Propionibacteriaceae</taxon>
        <taxon>Microlunatus</taxon>
    </lineage>
</organism>
<sequence length="104" mass="11606">MGEPCQTLAMTQPRVGEDAAEDAVDARVVVVTRTGCHLCAEALTVIDEVCRATGVRYREVDIDSDPKLARQYTDQVPVTFVDGRQHDFWRVDRDRLTAALTRGE</sequence>
<proteinExistence type="predicted"/>
<evidence type="ECO:0000313" key="2">
    <source>
        <dbReference type="Proteomes" id="UP000613840"/>
    </source>
</evidence>
<protein>
    <recommendedName>
        <fullName evidence="3">Glutaredoxin</fullName>
    </recommendedName>
</protein>
<dbReference type="InterPro" id="IPR036249">
    <property type="entry name" value="Thioredoxin-like_sf"/>
</dbReference>
<comment type="caution">
    <text evidence="1">The sequence shown here is derived from an EMBL/GenBank/DDBJ whole genome shotgun (WGS) entry which is preliminary data.</text>
</comment>
<keyword evidence="2" id="KW-1185">Reference proteome</keyword>
<dbReference type="Gene3D" id="3.40.30.10">
    <property type="entry name" value="Glutaredoxin"/>
    <property type="match status" value="1"/>
</dbReference>
<evidence type="ECO:0008006" key="3">
    <source>
        <dbReference type="Google" id="ProtNLM"/>
    </source>
</evidence>
<dbReference type="SUPFAM" id="SSF52833">
    <property type="entry name" value="Thioredoxin-like"/>
    <property type="match status" value="1"/>
</dbReference>
<evidence type="ECO:0000313" key="1">
    <source>
        <dbReference type="EMBL" id="GGL58875.1"/>
    </source>
</evidence>
<gene>
    <name evidence="1" type="ORF">GCM10011575_16630</name>
</gene>
<name>A0A917W1Q8_9ACTN</name>
<reference evidence="1" key="2">
    <citation type="submission" date="2020-09" db="EMBL/GenBank/DDBJ databases">
        <authorList>
            <person name="Sun Q."/>
            <person name="Zhou Y."/>
        </authorList>
    </citation>
    <scope>NUCLEOTIDE SEQUENCE</scope>
    <source>
        <strain evidence="1">CGMCC 4.7306</strain>
    </source>
</reference>